<evidence type="ECO:0000313" key="2">
    <source>
        <dbReference type="EMBL" id="RCU47937.1"/>
    </source>
</evidence>
<accession>A0A368NBI3</accession>
<keyword evidence="1" id="KW-0812">Transmembrane</keyword>
<feature type="transmembrane region" description="Helical" evidence="1">
    <location>
        <begin position="348"/>
        <end position="368"/>
    </location>
</feature>
<keyword evidence="1" id="KW-0472">Membrane</keyword>
<dbReference type="EMBL" id="QPHM01000001">
    <property type="protein sequence ID" value="RCU47937.1"/>
    <property type="molecule type" value="Genomic_DNA"/>
</dbReference>
<organism evidence="2 3">
    <name type="scientific">Haloplanus salinus</name>
    <dbReference type="NCBI Taxonomy" id="1126245"/>
    <lineage>
        <taxon>Archaea</taxon>
        <taxon>Methanobacteriati</taxon>
        <taxon>Methanobacteriota</taxon>
        <taxon>Stenosarchaea group</taxon>
        <taxon>Halobacteria</taxon>
        <taxon>Halobacteriales</taxon>
        <taxon>Haloferacaceae</taxon>
        <taxon>Haloplanus</taxon>
    </lineage>
</organism>
<feature type="transmembrane region" description="Helical" evidence="1">
    <location>
        <begin position="158"/>
        <end position="178"/>
    </location>
</feature>
<dbReference type="Proteomes" id="UP000252189">
    <property type="component" value="Unassembled WGS sequence"/>
</dbReference>
<gene>
    <name evidence="2" type="ORF">DU504_11910</name>
</gene>
<evidence type="ECO:0000256" key="1">
    <source>
        <dbReference type="SAM" id="Phobius"/>
    </source>
</evidence>
<evidence type="ECO:0000313" key="3">
    <source>
        <dbReference type="Proteomes" id="UP000252189"/>
    </source>
</evidence>
<feature type="transmembrane region" description="Helical" evidence="1">
    <location>
        <begin position="399"/>
        <end position="422"/>
    </location>
</feature>
<comment type="caution">
    <text evidence="2">The sequence shown here is derived from an EMBL/GenBank/DDBJ whole genome shotgun (WGS) entry which is preliminary data.</text>
</comment>
<feature type="transmembrane region" description="Helical" evidence="1">
    <location>
        <begin position="322"/>
        <end position="342"/>
    </location>
</feature>
<keyword evidence="1" id="KW-1133">Transmembrane helix</keyword>
<feature type="transmembrane region" description="Helical" evidence="1">
    <location>
        <begin position="134"/>
        <end position="152"/>
    </location>
</feature>
<feature type="transmembrane region" description="Helical" evidence="1">
    <location>
        <begin position="375"/>
        <end position="393"/>
    </location>
</feature>
<dbReference type="AlphaFoldDB" id="A0A368NBI3"/>
<keyword evidence="3" id="KW-1185">Reference proteome</keyword>
<protein>
    <submittedName>
        <fullName evidence="2">Uncharacterized protein</fullName>
    </submittedName>
</protein>
<sequence length="495" mass="53080">MTDIVEIIVAIKDEFSRQINDLDRKLTGLEKHRNKNVNVDVNGFAQIERMNRHLNWMARDRVANVYINRMGQRAPGGGVLSGGPVVSIGRAGGMAHRAQRSLGKVGLRAVRAQDMLADSFGRMRSSLSRLIPSYHLWIALVSAVLPVLIVLATAAFGVAAAFAAIAVAGAGLIGLGLIGQGNSMAESFARAQQSVQEFKSELYDVFKPVAQQFAPFADRFLENAPERMLPLARALESLRRFEDYVERAFGGLVDWTAMAITEMAAFQDQIGFISDVFGPAVGSAFINFLKFVVTEASENAALIMRLGRAFVAILKLVYEMSVAFSTLVAVFSPLIEMAVWFADLLGNKWVIALLTVIVAVAGLAAVLWTVLAAGGAAAVGLMHVITVVQILNANLTTTFILLSALTAGLMLLVGLGAAYLAVDHLQRDLREGGSFGSGYSRGSAGLPGRASAAGVGTVQNTYNVTINGGSNLSGADVAYQLKQYEREREARERNQ</sequence>
<proteinExistence type="predicted"/>
<name>A0A368NBI3_9EURY</name>
<reference evidence="2 3" key="1">
    <citation type="submission" date="2018-07" db="EMBL/GenBank/DDBJ databases">
        <title>Genome sequences of Haloplanus salinus JCM 18368T.</title>
        <authorList>
            <person name="Kim Y.B."/>
            <person name="Roh S.W."/>
        </authorList>
    </citation>
    <scope>NUCLEOTIDE SEQUENCE [LARGE SCALE GENOMIC DNA]</scope>
    <source>
        <strain evidence="2 3">JCM 18368</strain>
    </source>
</reference>
<dbReference type="RefSeq" id="WP_114449496.1">
    <property type="nucleotide sequence ID" value="NZ_QPHM01000001.1"/>
</dbReference>